<dbReference type="Pfam" id="PF07466">
    <property type="entry name" value="DUF1517"/>
    <property type="match status" value="1"/>
</dbReference>
<name>A0A0K1S9N5_9CHRO</name>
<keyword evidence="1" id="KW-1133">Transmembrane helix</keyword>
<accession>A0A0K1S9N5</accession>
<proteinExistence type="predicted"/>
<dbReference type="InterPro" id="IPR053023">
    <property type="entry name" value="FLAP_modulator"/>
</dbReference>
<evidence type="ECO:0000256" key="1">
    <source>
        <dbReference type="SAM" id="Phobius"/>
    </source>
</evidence>
<dbReference type="PANTHER" id="PTHR33975">
    <property type="entry name" value="MYELIN-ASSOCIATED OLIGODENDROCYTE BASIC PROTEIN"/>
    <property type="match status" value="1"/>
</dbReference>
<dbReference type="AlphaFoldDB" id="A0A0K1S9N5"/>
<dbReference type="KEGG" id="mpk:VL20_6077"/>
<evidence type="ECO:0000313" key="2">
    <source>
        <dbReference type="EMBL" id="AKV70847.1"/>
    </source>
</evidence>
<feature type="transmembrane region" description="Helical" evidence="1">
    <location>
        <begin position="91"/>
        <end position="114"/>
    </location>
</feature>
<dbReference type="InterPro" id="IPR010903">
    <property type="entry name" value="DUF1517"/>
</dbReference>
<keyword evidence="3" id="KW-1185">Reference proteome</keyword>
<dbReference type="PATRIC" id="fig|1638788.3.peg.6113"/>
<keyword evidence="1" id="KW-0812">Transmembrane</keyword>
<gene>
    <name evidence="2" type="ORF">VL20_6077</name>
</gene>
<dbReference type="Proteomes" id="UP000068167">
    <property type="component" value="Chromosome"/>
</dbReference>
<dbReference type="PIRSF" id="PIRSF037221">
    <property type="entry name" value="DUF1517"/>
    <property type="match status" value="1"/>
</dbReference>
<evidence type="ECO:0000313" key="3">
    <source>
        <dbReference type="Proteomes" id="UP000068167"/>
    </source>
</evidence>
<keyword evidence="1" id="KW-0472">Membrane</keyword>
<organism evidence="2 3">
    <name type="scientific">Microcystis panniformis FACHB-1757</name>
    <dbReference type="NCBI Taxonomy" id="1638788"/>
    <lineage>
        <taxon>Bacteria</taxon>
        <taxon>Bacillati</taxon>
        <taxon>Cyanobacteriota</taxon>
        <taxon>Cyanophyceae</taxon>
        <taxon>Oscillatoriophycideae</taxon>
        <taxon>Chroococcales</taxon>
        <taxon>Microcystaceae</taxon>
        <taxon>Microcystis</taxon>
    </lineage>
</organism>
<sequence>MLVNKGLLYFGVLMIDKILTKVRSLAKPLLVLGLVTTLILGSIPSALAASGGRMGGGSFRAPSRSISPSRGGGYSSPGYGGGIGFPFLLPFFWGGGGGGLISLLIFFAIANFLVNAFRNGGGSDENGMAVEPGYETVSVAKVQVGLLANARYLQQELNQIALTVDTSTSEGRVEVLQESALALLRHPEYWVYGNVDCQQTSLSSAEAKFNQWSLNERGKLTAETLTNYNNQLRQGSQENILPESAGELAKSAPEGYILVTILAGIVGKFSLPKINDSQDLKQALQQIGSMGGDRLLAVEVIWTPQSEGDILSQDDILANYPDLKLV</sequence>
<protein>
    <submittedName>
        <fullName evidence="2">Hypothetical glycine rich membrane protein DUF1517</fullName>
    </submittedName>
</protein>
<reference evidence="2 3" key="1">
    <citation type="journal article" date="2016" name="Stand. Genomic Sci.">
        <title>Complete genome sequence and genomic characterization of Microcystis panniformis FACHB 1757 by third-generation sequencing.</title>
        <authorList>
            <person name="Zhang J.Y."/>
            <person name="Guan R."/>
            <person name="Zhang H.J."/>
            <person name="Li H."/>
            <person name="Xiao P."/>
            <person name="Yu G.L."/>
            <person name="Du L."/>
            <person name="Cao D.M."/>
            <person name="Zhu B.C."/>
            <person name="Li R.H."/>
            <person name="Lu Z.H."/>
        </authorList>
    </citation>
    <scope>NUCLEOTIDE SEQUENCE [LARGE SCALE GENOMIC DNA]</scope>
    <source>
        <strain evidence="2 3">FACHB-1757</strain>
    </source>
</reference>
<dbReference type="PANTHER" id="PTHR33975:SF2">
    <property type="entry name" value="MYELIN-ASSOCIATED OLIGODENDROCYTE BASIC PROTEIN"/>
    <property type="match status" value="1"/>
</dbReference>
<dbReference type="EMBL" id="CP011339">
    <property type="protein sequence ID" value="AKV70847.1"/>
    <property type="molecule type" value="Genomic_DNA"/>
</dbReference>